<evidence type="ECO:0000259" key="6">
    <source>
        <dbReference type="Pfam" id="PF04545"/>
    </source>
</evidence>
<keyword evidence="3" id="KW-0238">DNA-binding</keyword>
<feature type="domain" description="RNA polymerase sigma-70 region 4" evidence="6">
    <location>
        <begin position="131"/>
        <end position="180"/>
    </location>
</feature>
<keyword evidence="2" id="KW-0731">Sigma factor</keyword>
<reference evidence="8" key="1">
    <citation type="submission" date="2016-02" db="EMBL/GenBank/DDBJ databases">
        <authorList>
            <person name="Dunlap C."/>
        </authorList>
    </citation>
    <scope>NUCLEOTIDE SEQUENCE [LARGE SCALE GENOMIC DNA]</scope>
    <source>
        <strain evidence="8">NRRL B-41092</strain>
    </source>
</reference>
<dbReference type="GO" id="GO:0006352">
    <property type="term" value="P:DNA-templated transcription initiation"/>
    <property type="evidence" value="ECO:0007669"/>
    <property type="project" value="InterPro"/>
</dbReference>
<evidence type="ECO:0000256" key="4">
    <source>
        <dbReference type="ARBA" id="ARBA00023163"/>
    </source>
</evidence>
<dbReference type="Proteomes" id="UP000075430">
    <property type="component" value="Unassembled WGS sequence"/>
</dbReference>
<dbReference type="NCBIfam" id="TIGR02937">
    <property type="entry name" value="sigma70-ECF"/>
    <property type="match status" value="1"/>
</dbReference>
<evidence type="ECO:0000256" key="2">
    <source>
        <dbReference type="ARBA" id="ARBA00023082"/>
    </source>
</evidence>
<evidence type="ECO:0000256" key="1">
    <source>
        <dbReference type="ARBA" id="ARBA00023015"/>
    </source>
</evidence>
<proteinExistence type="predicted"/>
<accession>A0A150F5H6</accession>
<dbReference type="InterPro" id="IPR014284">
    <property type="entry name" value="RNA_pol_sigma-70_dom"/>
</dbReference>
<keyword evidence="8" id="KW-1185">Reference proteome</keyword>
<gene>
    <name evidence="7" type="ORF">AXI58_17885</name>
</gene>
<dbReference type="GO" id="GO:0016987">
    <property type="term" value="F:sigma factor activity"/>
    <property type="evidence" value="ECO:0007669"/>
    <property type="project" value="UniProtKB-KW"/>
</dbReference>
<dbReference type="STRING" id="1793963.AXI58_17885"/>
<dbReference type="GO" id="GO:0003677">
    <property type="term" value="F:DNA binding"/>
    <property type="evidence" value="ECO:0007669"/>
    <property type="project" value="UniProtKB-KW"/>
</dbReference>
<dbReference type="InterPro" id="IPR007630">
    <property type="entry name" value="RNA_pol_sigma70_r4"/>
</dbReference>
<dbReference type="AlphaFoldDB" id="A0A150F5H6"/>
<feature type="compositionally biased region" description="Basic and acidic residues" evidence="5">
    <location>
        <begin position="173"/>
        <end position="192"/>
    </location>
</feature>
<evidence type="ECO:0000313" key="7">
    <source>
        <dbReference type="EMBL" id="KXZ17626.1"/>
    </source>
</evidence>
<dbReference type="EMBL" id="LSBA01000019">
    <property type="protein sequence ID" value="KXZ17626.1"/>
    <property type="molecule type" value="Genomic_DNA"/>
</dbReference>
<evidence type="ECO:0000256" key="3">
    <source>
        <dbReference type="ARBA" id="ARBA00023125"/>
    </source>
</evidence>
<comment type="caution">
    <text evidence="7">The sequence shown here is derived from an EMBL/GenBank/DDBJ whole genome shotgun (WGS) entry which is preliminary data.</text>
</comment>
<dbReference type="Pfam" id="PF04545">
    <property type="entry name" value="Sigma70_r4"/>
    <property type="match status" value="1"/>
</dbReference>
<organism evidence="7 8">
    <name type="scientific">Bacillus nakamurai</name>
    <dbReference type="NCBI Taxonomy" id="1793963"/>
    <lineage>
        <taxon>Bacteria</taxon>
        <taxon>Bacillati</taxon>
        <taxon>Bacillota</taxon>
        <taxon>Bacilli</taxon>
        <taxon>Bacillales</taxon>
        <taxon>Bacillaceae</taxon>
        <taxon>Bacillus</taxon>
    </lineage>
</organism>
<dbReference type="InterPro" id="IPR013324">
    <property type="entry name" value="RNA_pol_sigma_r3/r4-like"/>
</dbReference>
<keyword evidence="4" id="KW-0804">Transcription</keyword>
<dbReference type="Gene3D" id="1.20.140.160">
    <property type="match status" value="1"/>
</dbReference>
<dbReference type="PANTHER" id="PTHR30385:SF7">
    <property type="entry name" value="RNA POLYMERASE SIGMA FACTOR FLIA"/>
    <property type="match status" value="1"/>
</dbReference>
<evidence type="ECO:0000256" key="5">
    <source>
        <dbReference type="SAM" id="MobiDB-lite"/>
    </source>
</evidence>
<name>A0A150F5H6_9BACI</name>
<evidence type="ECO:0000313" key="8">
    <source>
        <dbReference type="Proteomes" id="UP000075430"/>
    </source>
</evidence>
<dbReference type="PANTHER" id="PTHR30385">
    <property type="entry name" value="SIGMA FACTOR F FLAGELLAR"/>
    <property type="match status" value="1"/>
</dbReference>
<dbReference type="SUPFAM" id="SSF88659">
    <property type="entry name" value="Sigma3 and sigma4 domains of RNA polymerase sigma factors"/>
    <property type="match status" value="1"/>
</dbReference>
<sequence length="192" mass="22865">MDYQVLLRSKCKEIMKHPIVKHFLSNPQHYEQFKNVMEHSNEKDAKSLDENFKQFYKEIRIIKYMNSMIRIFSIDFDKRIRKNQKRYPLTVDQPEGGEPLPYEMGKDAYEEFLRQQGDLSQHVQNRDLYEALQTLTDKQKSVLTNIYLHGATMKEIAESLGESRQNISNIHKKGLDNLRKQLDKQKKGEKEQ</sequence>
<protein>
    <submittedName>
        <fullName evidence="7">RNA polymerase subunit sigma-70</fullName>
    </submittedName>
</protein>
<keyword evidence="1" id="KW-0805">Transcription regulation</keyword>
<dbReference type="CDD" id="cd06171">
    <property type="entry name" value="Sigma70_r4"/>
    <property type="match status" value="1"/>
</dbReference>
<feature type="region of interest" description="Disordered" evidence="5">
    <location>
        <begin position="172"/>
        <end position="192"/>
    </location>
</feature>